<evidence type="ECO:0000256" key="1">
    <source>
        <dbReference type="ARBA" id="ARBA00007689"/>
    </source>
</evidence>
<evidence type="ECO:0000313" key="4">
    <source>
        <dbReference type="Proteomes" id="UP000473525"/>
    </source>
</evidence>
<dbReference type="PANTHER" id="PTHR35174:SF3">
    <property type="entry name" value="BLL7171 PROTEIN"/>
    <property type="match status" value="1"/>
</dbReference>
<dbReference type="Pfam" id="PF03795">
    <property type="entry name" value="YCII"/>
    <property type="match status" value="1"/>
</dbReference>
<dbReference type="InterPro" id="IPR005545">
    <property type="entry name" value="YCII"/>
</dbReference>
<sequence>MTTYVVLLPGDESAWENATEEHRSAVYAKHGEFARVLAERGHTISGGAELTHSREAKVVRRSPSGITVTDGPYAETVEQLGGFYVVETDDLDDLLEVCAILADGDGPVEVRTAKGGADGPTA</sequence>
<keyword evidence="4" id="KW-1185">Reference proteome</keyword>
<comment type="similarity">
    <text evidence="1">Belongs to the YciI family.</text>
</comment>
<organism evidence="3 4">
    <name type="scientific">Nocardioides agri</name>
    <dbReference type="NCBI Taxonomy" id="2682843"/>
    <lineage>
        <taxon>Bacteria</taxon>
        <taxon>Bacillati</taxon>
        <taxon>Actinomycetota</taxon>
        <taxon>Actinomycetes</taxon>
        <taxon>Propionibacteriales</taxon>
        <taxon>Nocardioidaceae</taxon>
        <taxon>Nocardioides</taxon>
    </lineage>
</organism>
<dbReference type="AlphaFoldDB" id="A0A6L6XUK9"/>
<name>A0A6L6XUK9_9ACTN</name>
<dbReference type="RefSeq" id="WP_157341868.1">
    <property type="nucleotide sequence ID" value="NZ_WSEK01000004.1"/>
</dbReference>
<proteinExistence type="inferred from homology"/>
<dbReference type="Gene3D" id="3.30.70.1060">
    <property type="entry name" value="Dimeric alpha+beta barrel"/>
    <property type="match status" value="1"/>
</dbReference>
<protein>
    <submittedName>
        <fullName evidence="3">Transcription initiation protein</fullName>
    </submittedName>
</protein>
<dbReference type="EMBL" id="WSEK01000004">
    <property type="protein sequence ID" value="MVQ49285.1"/>
    <property type="molecule type" value="Genomic_DNA"/>
</dbReference>
<accession>A0A6L6XUK9</accession>
<dbReference type="Proteomes" id="UP000473525">
    <property type="component" value="Unassembled WGS sequence"/>
</dbReference>
<feature type="domain" description="YCII-related" evidence="2">
    <location>
        <begin position="12"/>
        <end position="97"/>
    </location>
</feature>
<dbReference type="SUPFAM" id="SSF54909">
    <property type="entry name" value="Dimeric alpha+beta barrel"/>
    <property type="match status" value="1"/>
</dbReference>
<evidence type="ECO:0000313" key="3">
    <source>
        <dbReference type="EMBL" id="MVQ49285.1"/>
    </source>
</evidence>
<dbReference type="PANTHER" id="PTHR35174">
    <property type="entry name" value="BLL7171 PROTEIN-RELATED"/>
    <property type="match status" value="1"/>
</dbReference>
<evidence type="ECO:0000259" key="2">
    <source>
        <dbReference type="Pfam" id="PF03795"/>
    </source>
</evidence>
<comment type="caution">
    <text evidence="3">The sequence shown here is derived from an EMBL/GenBank/DDBJ whole genome shotgun (WGS) entry which is preliminary data.</text>
</comment>
<dbReference type="InterPro" id="IPR011008">
    <property type="entry name" value="Dimeric_a/b-barrel"/>
</dbReference>
<reference evidence="3 4" key="1">
    <citation type="submission" date="2019-12" db="EMBL/GenBank/DDBJ databases">
        <authorList>
            <person name="Huq M.A."/>
        </authorList>
    </citation>
    <scope>NUCLEOTIDE SEQUENCE [LARGE SCALE GENOMIC DNA]</scope>
    <source>
        <strain evidence="3 4">MAH-18</strain>
    </source>
</reference>
<gene>
    <name evidence="3" type="ORF">GON03_08825</name>
</gene>